<evidence type="ECO:0000313" key="11">
    <source>
        <dbReference type="EMBL" id="MDP4529214.1"/>
    </source>
</evidence>
<evidence type="ECO:0000256" key="1">
    <source>
        <dbReference type="ARBA" id="ARBA00003065"/>
    </source>
</evidence>
<dbReference type="SUPFAM" id="SSF50249">
    <property type="entry name" value="Nucleic acid-binding proteins"/>
    <property type="match status" value="1"/>
</dbReference>
<dbReference type="HAMAP" id="MF_00201">
    <property type="entry name" value="RecO"/>
    <property type="match status" value="1"/>
</dbReference>
<accession>A0ABT9GQG5</accession>
<evidence type="ECO:0000256" key="9">
    <source>
        <dbReference type="SAM" id="MobiDB-lite"/>
    </source>
</evidence>
<comment type="caution">
    <text evidence="11">The sequence shown here is derived from an EMBL/GenBank/DDBJ whole genome shotgun (WGS) entry which is preliminary data.</text>
</comment>
<evidence type="ECO:0000256" key="2">
    <source>
        <dbReference type="ARBA" id="ARBA00007452"/>
    </source>
</evidence>
<dbReference type="Gene3D" id="2.40.50.140">
    <property type="entry name" value="Nucleic acid-binding proteins"/>
    <property type="match status" value="1"/>
</dbReference>
<reference evidence="11 12" key="1">
    <citation type="submission" date="2023-08" db="EMBL/GenBank/DDBJ databases">
        <authorList>
            <person name="Joshi A."/>
            <person name="Thite S."/>
        </authorList>
    </citation>
    <scope>NUCLEOTIDE SEQUENCE [LARGE SCALE GENOMIC DNA]</scope>
    <source>
        <strain evidence="11 12">1E1</strain>
    </source>
</reference>
<keyword evidence="4 8" id="KW-0227">DNA damage</keyword>
<keyword evidence="5 8" id="KW-0233">DNA recombination</keyword>
<sequence>MAKTSLALPWHSAFILHRRPLAEHKVILQLLLPELGRLSAVIRPRSGKQRQPLQPFQLLSVQLSGRADLKSIVKLEEQAPGLALQGQALFSALYLNELLCRLWPDNLASDELFPLYHHSVQQLARVEPVLPSLEPVLRQFEFALLAELGMPVDWQCDADGQPLQPECYYQWQAEQGWCAAERGWLGALILQLGLGCWEQAGCRQAAKQLSRQLLRPLLGDKPLQSKALFQTKQPDNPGGIASADKP</sequence>
<dbReference type="InterPro" id="IPR022572">
    <property type="entry name" value="DNA_rep/recomb_RecO_N"/>
</dbReference>
<feature type="domain" description="DNA replication/recombination mediator RecO N-terminal" evidence="10">
    <location>
        <begin position="12"/>
        <end position="75"/>
    </location>
</feature>
<dbReference type="InterPro" id="IPR003717">
    <property type="entry name" value="RecO"/>
</dbReference>
<evidence type="ECO:0000256" key="8">
    <source>
        <dbReference type="HAMAP-Rule" id="MF_00201"/>
    </source>
</evidence>
<evidence type="ECO:0000256" key="4">
    <source>
        <dbReference type="ARBA" id="ARBA00022763"/>
    </source>
</evidence>
<protein>
    <recommendedName>
        <fullName evidence="3 8">DNA repair protein RecO</fullName>
    </recommendedName>
    <alternativeName>
        <fullName evidence="7 8">Recombination protein O</fullName>
    </alternativeName>
</protein>
<evidence type="ECO:0000313" key="12">
    <source>
        <dbReference type="Proteomes" id="UP001236258"/>
    </source>
</evidence>
<organism evidence="11 12">
    <name type="scientific">Alkalimonas delamerensis</name>
    <dbReference type="NCBI Taxonomy" id="265981"/>
    <lineage>
        <taxon>Bacteria</taxon>
        <taxon>Pseudomonadati</taxon>
        <taxon>Pseudomonadota</taxon>
        <taxon>Gammaproteobacteria</taxon>
        <taxon>Alkalimonas</taxon>
    </lineage>
</organism>
<dbReference type="Gene3D" id="1.20.1440.120">
    <property type="entry name" value="Recombination protein O, C-terminal domain"/>
    <property type="match status" value="1"/>
</dbReference>
<dbReference type="RefSeq" id="WP_305945309.1">
    <property type="nucleotide sequence ID" value="NZ_JAUZVY010000003.1"/>
</dbReference>
<evidence type="ECO:0000259" key="10">
    <source>
        <dbReference type="Pfam" id="PF11967"/>
    </source>
</evidence>
<dbReference type="PANTHER" id="PTHR33991:SF1">
    <property type="entry name" value="DNA REPAIR PROTEIN RECO"/>
    <property type="match status" value="1"/>
</dbReference>
<dbReference type="InterPro" id="IPR042242">
    <property type="entry name" value="RecO_C"/>
</dbReference>
<dbReference type="InterPro" id="IPR012340">
    <property type="entry name" value="NA-bd_OB-fold"/>
</dbReference>
<evidence type="ECO:0000256" key="3">
    <source>
        <dbReference type="ARBA" id="ARBA00021310"/>
    </source>
</evidence>
<dbReference type="PANTHER" id="PTHR33991">
    <property type="entry name" value="DNA REPAIR PROTEIN RECO"/>
    <property type="match status" value="1"/>
</dbReference>
<feature type="region of interest" description="Disordered" evidence="9">
    <location>
        <begin position="227"/>
        <end position="246"/>
    </location>
</feature>
<name>A0ABT9GQG5_9GAMM</name>
<dbReference type="Pfam" id="PF02565">
    <property type="entry name" value="RecO_C"/>
    <property type="match status" value="1"/>
</dbReference>
<comment type="function">
    <text evidence="1 8">Involved in DNA repair and RecF pathway recombination.</text>
</comment>
<dbReference type="Pfam" id="PF11967">
    <property type="entry name" value="RecO_N"/>
    <property type="match status" value="1"/>
</dbReference>
<keyword evidence="12" id="KW-1185">Reference proteome</keyword>
<proteinExistence type="inferred from homology"/>
<evidence type="ECO:0000256" key="6">
    <source>
        <dbReference type="ARBA" id="ARBA00023204"/>
    </source>
</evidence>
<comment type="similarity">
    <text evidence="2 8">Belongs to the RecO family.</text>
</comment>
<dbReference type="Proteomes" id="UP001236258">
    <property type="component" value="Unassembled WGS sequence"/>
</dbReference>
<evidence type="ECO:0000256" key="7">
    <source>
        <dbReference type="ARBA" id="ARBA00033409"/>
    </source>
</evidence>
<dbReference type="EMBL" id="JAUZVY010000003">
    <property type="protein sequence ID" value="MDP4529214.1"/>
    <property type="molecule type" value="Genomic_DNA"/>
</dbReference>
<gene>
    <name evidence="8" type="primary">recO</name>
    <name evidence="11" type="ORF">Q3O59_09240</name>
</gene>
<keyword evidence="6 8" id="KW-0234">DNA repair</keyword>
<evidence type="ECO:0000256" key="5">
    <source>
        <dbReference type="ARBA" id="ARBA00023172"/>
    </source>
</evidence>